<keyword evidence="11" id="KW-1185">Reference proteome</keyword>
<feature type="transmembrane region" description="Helical" evidence="8">
    <location>
        <begin position="62"/>
        <end position="82"/>
    </location>
</feature>
<dbReference type="PANTHER" id="PTHR43184">
    <property type="entry name" value="MAJOR FACILITATOR SUPERFAMILY TRANSPORTER 16, ISOFORM B"/>
    <property type="match status" value="1"/>
</dbReference>
<evidence type="ECO:0000313" key="11">
    <source>
        <dbReference type="Proteomes" id="UP000053237"/>
    </source>
</evidence>
<feature type="transmembrane region" description="Helical" evidence="8">
    <location>
        <begin position="156"/>
        <end position="181"/>
    </location>
</feature>
<sequence>MTTVLMKWLKMKAATKPGIFFLTFFSFVFFHFGRKSFAAMKGELSAENWMETSLYSKDDQAKMFGLIDTVFMLTYAGGLYASGVIGDRYDLRKMITIGMLSTSAILLCFGIGGFAGLHSFWFYLILWALNGITQASGFPSNVAVMGNWFSRKERGAIFGIWGGNSSLGNVLGAAFVALMFSLFEKSIAWKIAMVAMALIIATYAMLIFVFLVPDPKSPLTRHLITDDIKLGSPGSDDEHLVPSSAKPGISFWKAWLIPGVIFYALAFACLKTVNYTLFSWLPFYLNNSLGMDNAKAASYSMLYDVGQILGGCIGGYISDKGGARSPVIAVMLLLSCITIHFFPQATKVTIIFLLLAAGILIGGPTCLITTAVSADLGLHESIRNDALALATVTGIIDGSGSLGAALSQYLIGYLSDCHHVPSGCHPKDPGCKHVCHWDPVFILLQIAPILACLCLTQLVYREIRTLHSRPEEKRVFRSAFARVFCRNRENIA</sequence>
<feature type="transmembrane region" description="Helical" evidence="8">
    <location>
        <begin position="348"/>
        <end position="374"/>
    </location>
</feature>
<feature type="transmembrane region" description="Helical" evidence="8">
    <location>
        <begin position="325"/>
        <end position="342"/>
    </location>
</feature>
<dbReference type="Proteomes" id="UP000053237">
    <property type="component" value="Unassembled WGS sequence"/>
</dbReference>
<comment type="subcellular location">
    <subcellularLocation>
        <location evidence="1">Membrane</location>
        <topology evidence="1">Multi-pass membrane protein</topology>
    </subcellularLocation>
</comment>
<evidence type="ECO:0000256" key="7">
    <source>
        <dbReference type="ARBA" id="ARBA00023136"/>
    </source>
</evidence>
<comment type="caution">
    <text evidence="10">The sequence shown here is derived from an EMBL/GenBank/DDBJ whole genome shotgun (WGS) entry which is preliminary data.</text>
</comment>
<dbReference type="PIRSF" id="PIRSF002808">
    <property type="entry name" value="Hexose_phosphate_transp"/>
    <property type="match status" value="1"/>
</dbReference>
<dbReference type="STRING" id="65357.A0A024GJN5"/>
<evidence type="ECO:0000256" key="5">
    <source>
        <dbReference type="ARBA" id="ARBA00022692"/>
    </source>
</evidence>
<dbReference type="InterPro" id="IPR011701">
    <property type="entry name" value="MFS"/>
</dbReference>
<dbReference type="InterPro" id="IPR020846">
    <property type="entry name" value="MFS_dom"/>
</dbReference>
<organism evidence="10 11">
    <name type="scientific">Albugo candida</name>
    <dbReference type="NCBI Taxonomy" id="65357"/>
    <lineage>
        <taxon>Eukaryota</taxon>
        <taxon>Sar</taxon>
        <taxon>Stramenopiles</taxon>
        <taxon>Oomycota</taxon>
        <taxon>Peronosporomycetes</taxon>
        <taxon>Albuginales</taxon>
        <taxon>Albuginaceae</taxon>
        <taxon>Albugo</taxon>
    </lineage>
</organism>
<evidence type="ECO:0000259" key="9">
    <source>
        <dbReference type="PROSITE" id="PS50850"/>
    </source>
</evidence>
<feature type="transmembrane region" description="Helical" evidence="8">
    <location>
        <begin position="94"/>
        <end position="114"/>
    </location>
</feature>
<keyword evidence="3" id="KW-0813">Transport</keyword>
<evidence type="ECO:0000256" key="6">
    <source>
        <dbReference type="ARBA" id="ARBA00022989"/>
    </source>
</evidence>
<feature type="transmembrane region" description="Helical" evidence="8">
    <location>
        <begin position="254"/>
        <end position="277"/>
    </location>
</feature>
<dbReference type="Gene3D" id="1.20.1250.20">
    <property type="entry name" value="MFS general substrate transporter like domains"/>
    <property type="match status" value="2"/>
</dbReference>
<dbReference type="InterPro" id="IPR000849">
    <property type="entry name" value="Sugar_P_transporter"/>
</dbReference>
<evidence type="ECO:0000313" key="10">
    <source>
        <dbReference type="EMBL" id="CCI46908.1"/>
    </source>
</evidence>
<dbReference type="AlphaFoldDB" id="A0A024GJN5"/>
<dbReference type="GO" id="GO:0005789">
    <property type="term" value="C:endoplasmic reticulum membrane"/>
    <property type="evidence" value="ECO:0007669"/>
    <property type="project" value="TreeGrafter"/>
</dbReference>
<dbReference type="InterPro" id="IPR036259">
    <property type="entry name" value="MFS_trans_sf"/>
</dbReference>
<keyword evidence="5 8" id="KW-0812">Transmembrane</keyword>
<evidence type="ECO:0000256" key="8">
    <source>
        <dbReference type="SAM" id="Phobius"/>
    </source>
</evidence>
<evidence type="ECO:0000256" key="3">
    <source>
        <dbReference type="ARBA" id="ARBA00022448"/>
    </source>
</evidence>
<gene>
    <name evidence="10" type="ORF">BN9_078630</name>
</gene>
<dbReference type="PANTHER" id="PTHR43184:SF12">
    <property type="entry name" value="SUGAR PHOSPHATE EXCHANGER 3"/>
    <property type="match status" value="1"/>
</dbReference>
<feature type="transmembrane region" description="Helical" evidence="8">
    <location>
        <begin position="120"/>
        <end position="144"/>
    </location>
</feature>
<protein>
    <recommendedName>
        <fullName evidence="9">Major facilitator superfamily (MFS) profile domain-containing protein</fullName>
    </recommendedName>
</protein>
<reference evidence="10 11" key="1">
    <citation type="submission" date="2012-05" db="EMBL/GenBank/DDBJ databases">
        <title>Recombination and specialization in a pathogen metapopulation.</title>
        <authorList>
            <person name="Gardiner A."/>
            <person name="Kemen E."/>
            <person name="Schultz-Larsen T."/>
            <person name="MacLean D."/>
            <person name="Van Oosterhout C."/>
            <person name="Jones J.D.G."/>
        </authorList>
    </citation>
    <scope>NUCLEOTIDE SEQUENCE [LARGE SCALE GENOMIC DNA]</scope>
    <source>
        <strain evidence="10 11">Ac Nc2</strain>
    </source>
</reference>
<name>A0A024GJN5_9STRA</name>
<dbReference type="SUPFAM" id="SSF103473">
    <property type="entry name" value="MFS general substrate transporter"/>
    <property type="match status" value="1"/>
</dbReference>
<comment type="similarity">
    <text evidence="2">Belongs to the major facilitator superfamily. Organophosphate:Pi antiporter (OPA) (TC 2.A.1.4) family.</text>
</comment>
<evidence type="ECO:0000256" key="4">
    <source>
        <dbReference type="ARBA" id="ARBA00022597"/>
    </source>
</evidence>
<keyword evidence="4" id="KW-0762">Sugar transport</keyword>
<dbReference type="InParanoid" id="A0A024GJN5"/>
<keyword evidence="6 8" id="KW-1133">Transmembrane helix</keyword>
<dbReference type="EMBL" id="CAIX01000144">
    <property type="protein sequence ID" value="CCI46908.1"/>
    <property type="molecule type" value="Genomic_DNA"/>
</dbReference>
<feature type="transmembrane region" description="Helical" evidence="8">
    <location>
        <begin position="187"/>
        <end position="212"/>
    </location>
</feature>
<dbReference type="OrthoDB" id="3639251at2759"/>
<dbReference type="GO" id="GO:0022857">
    <property type="term" value="F:transmembrane transporter activity"/>
    <property type="evidence" value="ECO:0007669"/>
    <property type="project" value="InterPro"/>
</dbReference>
<evidence type="ECO:0000256" key="1">
    <source>
        <dbReference type="ARBA" id="ARBA00004141"/>
    </source>
</evidence>
<feature type="transmembrane region" description="Helical" evidence="8">
    <location>
        <begin position="440"/>
        <end position="460"/>
    </location>
</feature>
<evidence type="ECO:0000256" key="2">
    <source>
        <dbReference type="ARBA" id="ARBA00009598"/>
    </source>
</evidence>
<proteinExistence type="inferred from homology"/>
<accession>A0A024GJN5</accession>
<dbReference type="PROSITE" id="PS50850">
    <property type="entry name" value="MFS"/>
    <property type="match status" value="1"/>
</dbReference>
<feature type="domain" description="Major facilitator superfamily (MFS) profile" evidence="9">
    <location>
        <begin position="19"/>
        <end position="463"/>
    </location>
</feature>
<dbReference type="Pfam" id="PF07690">
    <property type="entry name" value="MFS_1"/>
    <property type="match status" value="1"/>
</dbReference>
<keyword evidence="7 8" id="KW-0472">Membrane</keyword>